<reference evidence="1" key="2">
    <citation type="journal article" date="2015" name="Data Brief">
        <title>Shoot transcriptome of the giant reed, Arundo donax.</title>
        <authorList>
            <person name="Barrero R.A."/>
            <person name="Guerrero F.D."/>
            <person name="Moolhuijzen P."/>
            <person name="Goolsby J.A."/>
            <person name="Tidwell J."/>
            <person name="Bellgard S.E."/>
            <person name="Bellgard M.I."/>
        </authorList>
    </citation>
    <scope>NUCLEOTIDE SEQUENCE</scope>
    <source>
        <tissue evidence="1">Shoot tissue taken approximately 20 cm above the soil surface</tissue>
    </source>
</reference>
<reference evidence="1" key="1">
    <citation type="submission" date="2014-09" db="EMBL/GenBank/DDBJ databases">
        <authorList>
            <person name="Magalhaes I.L.F."/>
            <person name="Oliveira U."/>
            <person name="Santos F.R."/>
            <person name="Vidigal T.H.D.A."/>
            <person name="Brescovit A.D."/>
            <person name="Santos A.J."/>
        </authorList>
    </citation>
    <scope>NUCLEOTIDE SEQUENCE</scope>
    <source>
        <tissue evidence="1">Shoot tissue taken approximately 20 cm above the soil surface</tissue>
    </source>
</reference>
<dbReference type="AlphaFoldDB" id="A0A0A9AJ62"/>
<dbReference type="EMBL" id="GBRH01248905">
    <property type="protein sequence ID" value="JAD48990.1"/>
    <property type="molecule type" value="Transcribed_RNA"/>
</dbReference>
<sequence>MELLNLNMKNSFQSNLCGWTRTKLEKCFLIRVNCKLQIRHSCFSS</sequence>
<proteinExistence type="predicted"/>
<name>A0A0A9AJ62_ARUDO</name>
<organism evidence="1">
    <name type="scientific">Arundo donax</name>
    <name type="common">Giant reed</name>
    <name type="synonym">Donax arundinaceus</name>
    <dbReference type="NCBI Taxonomy" id="35708"/>
    <lineage>
        <taxon>Eukaryota</taxon>
        <taxon>Viridiplantae</taxon>
        <taxon>Streptophyta</taxon>
        <taxon>Embryophyta</taxon>
        <taxon>Tracheophyta</taxon>
        <taxon>Spermatophyta</taxon>
        <taxon>Magnoliopsida</taxon>
        <taxon>Liliopsida</taxon>
        <taxon>Poales</taxon>
        <taxon>Poaceae</taxon>
        <taxon>PACMAD clade</taxon>
        <taxon>Arundinoideae</taxon>
        <taxon>Arundineae</taxon>
        <taxon>Arundo</taxon>
    </lineage>
</organism>
<evidence type="ECO:0000313" key="1">
    <source>
        <dbReference type="EMBL" id="JAD48990.1"/>
    </source>
</evidence>
<accession>A0A0A9AJ62</accession>
<protein>
    <submittedName>
        <fullName evidence="1">Uncharacterized protein</fullName>
    </submittedName>
</protein>